<dbReference type="InterPro" id="IPR036322">
    <property type="entry name" value="WD40_repeat_dom_sf"/>
</dbReference>
<protein>
    <submittedName>
        <fullName evidence="1">Uncharacterized protein</fullName>
    </submittedName>
</protein>
<comment type="caution">
    <text evidence="1">The sequence shown here is derived from an EMBL/GenBank/DDBJ whole genome shotgun (WGS) entry which is preliminary data.</text>
</comment>
<organism evidence="1 2">
    <name type="scientific">Rotaria magnacalcarata</name>
    <dbReference type="NCBI Taxonomy" id="392030"/>
    <lineage>
        <taxon>Eukaryota</taxon>
        <taxon>Metazoa</taxon>
        <taxon>Spiralia</taxon>
        <taxon>Gnathifera</taxon>
        <taxon>Rotifera</taxon>
        <taxon>Eurotatoria</taxon>
        <taxon>Bdelloidea</taxon>
        <taxon>Philodinida</taxon>
        <taxon>Philodinidae</taxon>
        <taxon>Rotaria</taxon>
    </lineage>
</organism>
<evidence type="ECO:0000313" key="2">
    <source>
        <dbReference type="Proteomes" id="UP000663887"/>
    </source>
</evidence>
<dbReference type="Gene3D" id="2.130.10.10">
    <property type="entry name" value="YVTN repeat-like/Quinoprotein amine dehydrogenase"/>
    <property type="match status" value="1"/>
</dbReference>
<dbReference type="InterPro" id="IPR015943">
    <property type="entry name" value="WD40/YVTN_repeat-like_dom_sf"/>
</dbReference>
<gene>
    <name evidence="1" type="ORF">XDN619_LOCUS21524</name>
</gene>
<evidence type="ECO:0000313" key="1">
    <source>
        <dbReference type="EMBL" id="CAF2115139.1"/>
    </source>
</evidence>
<dbReference type="AlphaFoldDB" id="A0A816UVH1"/>
<proteinExistence type="predicted"/>
<accession>A0A816UVH1</accession>
<dbReference type="SUPFAM" id="SSF50978">
    <property type="entry name" value="WD40 repeat-like"/>
    <property type="match status" value="1"/>
</dbReference>
<dbReference type="EMBL" id="CAJNRG010009573">
    <property type="protein sequence ID" value="CAF2115139.1"/>
    <property type="molecule type" value="Genomic_DNA"/>
</dbReference>
<reference evidence="1" key="1">
    <citation type="submission" date="2021-02" db="EMBL/GenBank/DDBJ databases">
        <authorList>
            <person name="Nowell W R."/>
        </authorList>
    </citation>
    <scope>NUCLEOTIDE SEQUENCE</scope>
</reference>
<name>A0A816UVH1_9BILA</name>
<dbReference type="Proteomes" id="UP000663887">
    <property type="component" value="Unassembled WGS sequence"/>
</dbReference>
<sequence length="283" mass="31680">MFVSAGHKRVPLMKFVFFTKDITSGFETWNTSVLLNRTCQECSCEYSSIFGGTNYTGLNCFPNNTCEYFSTFPVSYKLTTLSGARLYFLKNNFPNASAGCVPNITQLITRLQHVILTILNLPFKREGFGYDNYTSNEAVVSGYSIGSIYWFDPFTLRFLQSISLWTSMSIALHNGLLFTSGNTDPNICVLDSQTNNPSTNITHSSVAQTRKYIFNNNGETMIATGQSVMSLAIFQVNSLTNYTFQVSDMSFFLSINKKQLVAFPFPALHSIAKVNNTLLYSLT</sequence>